<accession>A0A8H7N9K4</accession>
<feature type="region of interest" description="Disordered" evidence="1">
    <location>
        <begin position="1"/>
        <end position="48"/>
    </location>
</feature>
<protein>
    <submittedName>
        <fullName evidence="2">Uncharacterized protein</fullName>
    </submittedName>
</protein>
<dbReference type="Proteomes" id="UP000616885">
    <property type="component" value="Unassembled WGS sequence"/>
</dbReference>
<name>A0A8H7N9K4_BIOOC</name>
<reference evidence="2" key="1">
    <citation type="submission" date="2020-10" db="EMBL/GenBank/DDBJ databases">
        <title>High-Quality Genome Resource of Clonostachys rosea strain S41 by Oxford Nanopore Long-Read Sequencing.</title>
        <authorList>
            <person name="Wang H."/>
        </authorList>
    </citation>
    <scope>NUCLEOTIDE SEQUENCE</scope>
    <source>
        <strain evidence="2">S41</strain>
    </source>
</reference>
<dbReference type="EMBL" id="JADCTT010000005">
    <property type="protein sequence ID" value="KAF9751573.1"/>
    <property type="molecule type" value="Genomic_DNA"/>
</dbReference>
<gene>
    <name evidence="2" type="ORF">IM811_013367</name>
</gene>
<evidence type="ECO:0000256" key="1">
    <source>
        <dbReference type="SAM" id="MobiDB-lite"/>
    </source>
</evidence>
<evidence type="ECO:0000313" key="2">
    <source>
        <dbReference type="EMBL" id="KAF9751573.1"/>
    </source>
</evidence>
<evidence type="ECO:0000313" key="3">
    <source>
        <dbReference type="Proteomes" id="UP000616885"/>
    </source>
</evidence>
<dbReference type="AlphaFoldDB" id="A0A8H7N9K4"/>
<feature type="compositionally biased region" description="Basic residues" evidence="1">
    <location>
        <begin position="1"/>
        <end position="22"/>
    </location>
</feature>
<comment type="caution">
    <text evidence="2">The sequence shown here is derived from an EMBL/GenBank/DDBJ whole genome shotgun (WGS) entry which is preliminary data.</text>
</comment>
<sequence length="177" mass="19649">MARRQRRAARRHLLHRRPGKHPNQRDLPPPRRPPGLQAPGPPHLRGARRLPAPRVALHHRHHRRRPPLHQLLPVALVDELSEKLGSAATPMVAVSNPSAEEGSLVVANSYRRPLIGGPGGINDETPIERRDELIAKILKPFFGQLSIMAFESTYAMGVLDREVCEGGCLGIYLMTAL</sequence>
<organism evidence="2 3">
    <name type="scientific">Bionectria ochroleuca</name>
    <name type="common">Gliocladium roseum</name>
    <dbReference type="NCBI Taxonomy" id="29856"/>
    <lineage>
        <taxon>Eukaryota</taxon>
        <taxon>Fungi</taxon>
        <taxon>Dikarya</taxon>
        <taxon>Ascomycota</taxon>
        <taxon>Pezizomycotina</taxon>
        <taxon>Sordariomycetes</taxon>
        <taxon>Hypocreomycetidae</taxon>
        <taxon>Hypocreales</taxon>
        <taxon>Bionectriaceae</taxon>
        <taxon>Clonostachys</taxon>
    </lineage>
</organism>
<proteinExistence type="predicted"/>